<comment type="similarity">
    <text evidence="5">Belongs to the Omp25/RopB family.</text>
</comment>
<sequence>MNKILAIAFGAAALGLSAPASAADLAARPYTKAPMAVPAPIYNWTGFYVGVQGGGGWGRSDETFFGAPNTAIFAGTQKYDTSGGFVGGVFGYNWQSGPAVFGIEGDYHWADISGRSAQINAGVGDTYFTKIRGFGDIKGRLGYSTGPALWFVSGGAAVGDIQHRYDGVPGNVFVQNDWRWGWTIGAGAEYMFAPNWSAKVEYNYIDFGKSSIQYSAVPTNRSEWTDTVHTIKAGVNYHFNWGGPVVAKY</sequence>
<keyword evidence="2 6" id="KW-0732">Signal</keyword>
<evidence type="ECO:0000256" key="4">
    <source>
        <dbReference type="ARBA" id="ARBA00023237"/>
    </source>
</evidence>
<evidence type="ECO:0000256" key="5">
    <source>
        <dbReference type="ARBA" id="ARBA00038306"/>
    </source>
</evidence>
<name>A0A5P6PEB7_9BRAD</name>
<dbReference type="InterPro" id="IPR051692">
    <property type="entry name" value="OMP-like"/>
</dbReference>
<dbReference type="Proteomes" id="UP000325641">
    <property type="component" value="Chromosome"/>
</dbReference>
<accession>A0A5P6PEB7</accession>
<dbReference type="Pfam" id="PF13505">
    <property type="entry name" value="OMP_b-brl"/>
    <property type="match status" value="1"/>
</dbReference>
<feature type="domain" description="Outer membrane protein beta-barrel" evidence="7">
    <location>
        <begin position="13"/>
        <end position="239"/>
    </location>
</feature>
<dbReference type="GO" id="GO:0009279">
    <property type="term" value="C:cell outer membrane"/>
    <property type="evidence" value="ECO:0007669"/>
    <property type="project" value="UniProtKB-SubCell"/>
</dbReference>
<keyword evidence="4" id="KW-0998">Cell outer membrane</keyword>
<dbReference type="RefSeq" id="WP_151650086.1">
    <property type="nucleotide sequence ID" value="NZ_CP044543.1"/>
</dbReference>
<dbReference type="OrthoDB" id="9815357at2"/>
<proteinExistence type="inferred from homology"/>
<feature type="chain" id="PRO_5025055663" evidence="6">
    <location>
        <begin position="23"/>
        <end position="249"/>
    </location>
</feature>
<evidence type="ECO:0000259" key="7">
    <source>
        <dbReference type="Pfam" id="PF13505"/>
    </source>
</evidence>
<evidence type="ECO:0000256" key="6">
    <source>
        <dbReference type="SAM" id="SignalP"/>
    </source>
</evidence>
<keyword evidence="3" id="KW-0472">Membrane</keyword>
<evidence type="ECO:0000256" key="1">
    <source>
        <dbReference type="ARBA" id="ARBA00004442"/>
    </source>
</evidence>
<evidence type="ECO:0000313" key="9">
    <source>
        <dbReference type="Proteomes" id="UP000325641"/>
    </source>
</evidence>
<dbReference type="PANTHER" id="PTHR34001">
    <property type="entry name" value="BLL7405 PROTEIN"/>
    <property type="match status" value="1"/>
</dbReference>
<reference evidence="9" key="1">
    <citation type="submission" date="2019-10" db="EMBL/GenBank/DDBJ databases">
        <title>Complete Genome Sequence of Bradyrhizobium betae type strain PL7HG1T.</title>
        <authorList>
            <person name="Bromfield E.S.P."/>
            <person name="Cloutier S."/>
        </authorList>
    </citation>
    <scope>NUCLEOTIDE SEQUENCE [LARGE SCALE GENOMIC DNA]</scope>
    <source>
        <strain evidence="9">PL7HG1</strain>
    </source>
</reference>
<comment type="subcellular location">
    <subcellularLocation>
        <location evidence="1">Cell outer membrane</location>
    </subcellularLocation>
</comment>
<evidence type="ECO:0000256" key="2">
    <source>
        <dbReference type="ARBA" id="ARBA00022729"/>
    </source>
</evidence>
<dbReference type="InterPro" id="IPR027385">
    <property type="entry name" value="Beta-barrel_OMP"/>
</dbReference>
<dbReference type="InterPro" id="IPR011250">
    <property type="entry name" value="OMP/PagP_B-barrel"/>
</dbReference>
<dbReference type="SUPFAM" id="SSF56925">
    <property type="entry name" value="OMPA-like"/>
    <property type="match status" value="1"/>
</dbReference>
<dbReference type="AlphaFoldDB" id="A0A5P6PEB7"/>
<evidence type="ECO:0000256" key="3">
    <source>
        <dbReference type="ARBA" id="ARBA00023136"/>
    </source>
</evidence>
<dbReference type="KEGG" id="bbet:F8237_32100"/>
<protein>
    <submittedName>
        <fullName evidence="8">Porin family protein</fullName>
    </submittedName>
</protein>
<evidence type="ECO:0000313" key="8">
    <source>
        <dbReference type="EMBL" id="QFI76635.1"/>
    </source>
</evidence>
<feature type="signal peptide" evidence="6">
    <location>
        <begin position="1"/>
        <end position="22"/>
    </location>
</feature>
<organism evidence="8 9">
    <name type="scientific">Bradyrhizobium betae</name>
    <dbReference type="NCBI Taxonomy" id="244734"/>
    <lineage>
        <taxon>Bacteria</taxon>
        <taxon>Pseudomonadati</taxon>
        <taxon>Pseudomonadota</taxon>
        <taxon>Alphaproteobacteria</taxon>
        <taxon>Hyphomicrobiales</taxon>
        <taxon>Nitrobacteraceae</taxon>
        <taxon>Bradyrhizobium</taxon>
    </lineage>
</organism>
<gene>
    <name evidence="8" type="ORF">F8237_32100</name>
</gene>
<dbReference type="EMBL" id="CP044543">
    <property type="protein sequence ID" value="QFI76635.1"/>
    <property type="molecule type" value="Genomic_DNA"/>
</dbReference>
<dbReference type="Gene3D" id="2.40.160.20">
    <property type="match status" value="1"/>
</dbReference>
<dbReference type="PANTHER" id="PTHR34001:SF3">
    <property type="entry name" value="BLL7405 PROTEIN"/>
    <property type="match status" value="1"/>
</dbReference>